<reference evidence="2" key="1">
    <citation type="journal article" date="2015" name="Nature">
        <title>Complex archaea that bridge the gap between prokaryotes and eukaryotes.</title>
        <authorList>
            <person name="Spang A."/>
            <person name="Saw J.H."/>
            <person name="Jorgensen S.L."/>
            <person name="Zaremba-Niedzwiedzka K."/>
            <person name="Martijn J."/>
            <person name="Lind A.E."/>
            <person name="van Eijk R."/>
            <person name="Schleper C."/>
            <person name="Guy L."/>
            <person name="Ettema T.J."/>
        </authorList>
    </citation>
    <scope>NUCLEOTIDE SEQUENCE</scope>
</reference>
<dbReference type="EMBL" id="LAZR01016798">
    <property type="protein sequence ID" value="KKM02964.1"/>
    <property type="molecule type" value="Genomic_DNA"/>
</dbReference>
<name>A0A0F9GW10_9ZZZZ</name>
<dbReference type="Gene3D" id="3.40.1360.10">
    <property type="match status" value="1"/>
</dbReference>
<sequence length="197" mass="22446">MHELAQRRGLKVATLEAAGIERIDTGWLDGWYAIPYPNATGVHKWRYSNPTPGEYPKLRDDPGSRFHIYNPLRLGPGEPEVWFAEGEFDTLCLVEAGLPALGIHGTQNVPDEDPKAEEDKTRSSRFEPGWKWLFAGTKVVVMFDNDESGWPAGRKLAHLLDGEVFDRWDDDYGDVNDWWIGDSAGMKEAISYYRWMT</sequence>
<evidence type="ECO:0000256" key="1">
    <source>
        <dbReference type="SAM" id="MobiDB-lite"/>
    </source>
</evidence>
<feature type="region of interest" description="Disordered" evidence="1">
    <location>
        <begin position="104"/>
        <end position="123"/>
    </location>
</feature>
<protein>
    <submittedName>
        <fullName evidence="2">Uncharacterized protein</fullName>
    </submittedName>
</protein>
<accession>A0A0F9GW10</accession>
<organism evidence="2">
    <name type="scientific">marine sediment metagenome</name>
    <dbReference type="NCBI Taxonomy" id="412755"/>
    <lineage>
        <taxon>unclassified sequences</taxon>
        <taxon>metagenomes</taxon>
        <taxon>ecological metagenomes</taxon>
    </lineage>
</organism>
<evidence type="ECO:0000313" key="2">
    <source>
        <dbReference type="EMBL" id="KKM02964.1"/>
    </source>
</evidence>
<proteinExistence type="predicted"/>
<comment type="caution">
    <text evidence="2">The sequence shown here is derived from an EMBL/GenBank/DDBJ whole genome shotgun (WGS) entry which is preliminary data.</text>
</comment>
<dbReference type="CDD" id="cd01029">
    <property type="entry name" value="TOPRIM_primases"/>
    <property type="match status" value="1"/>
</dbReference>
<gene>
    <name evidence="2" type="ORF">LCGC14_1779220</name>
</gene>
<dbReference type="SUPFAM" id="SSF56731">
    <property type="entry name" value="DNA primase core"/>
    <property type="match status" value="1"/>
</dbReference>
<dbReference type="InterPro" id="IPR034154">
    <property type="entry name" value="TOPRIM_DnaG/twinkle"/>
</dbReference>
<dbReference type="AlphaFoldDB" id="A0A0F9GW10"/>